<name>A0A8S0PEN5_OLEEU</name>
<dbReference type="AlphaFoldDB" id="A0A8S0PEN5"/>
<evidence type="ECO:0000313" key="1">
    <source>
        <dbReference type="EMBL" id="CAA2940806.1"/>
    </source>
</evidence>
<evidence type="ECO:0000313" key="2">
    <source>
        <dbReference type="Proteomes" id="UP000594638"/>
    </source>
</evidence>
<dbReference type="Proteomes" id="UP000594638">
    <property type="component" value="Unassembled WGS sequence"/>
</dbReference>
<accession>A0A8S0PEN5</accession>
<evidence type="ECO:0008006" key="3">
    <source>
        <dbReference type="Google" id="ProtNLM"/>
    </source>
</evidence>
<reference evidence="1 2" key="1">
    <citation type="submission" date="2019-12" db="EMBL/GenBank/DDBJ databases">
        <authorList>
            <person name="Alioto T."/>
            <person name="Alioto T."/>
            <person name="Gomez Garrido J."/>
        </authorList>
    </citation>
    <scope>NUCLEOTIDE SEQUENCE [LARGE SCALE GENOMIC DNA]</scope>
</reference>
<sequence>MRAPNFSVCHSCRSTEHYFRDCLIKIRCPWCPRGIQKCFEVAKDTDNQGRLFKTCSDNCGYFDWVQNEGSSGESSTINEAMNVMANKEIEDLPSMFDPLAVIAKKRGVEISMTLTFCNETRHAEECGKGKGPARHA</sequence>
<proteinExistence type="predicted"/>
<keyword evidence="2" id="KW-1185">Reference proteome</keyword>
<dbReference type="Gramene" id="OE9A115655T1">
    <property type="protein sequence ID" value="OE9A115655C1"/>
    <property type="gene ID" value="OE9A115655"/>
</dbReference>
<dbReference type="EMBL" id="CACTIH010000047">
    <property type="protein sequence ID" value="CAA2940806.1"/>
    <property type="molecule type" value="Genomic_DNA"/>
</dbReference>
<dbReference type="OrthoDB" id="922027at2759"/>
<gene>
    <name evidence="1" type="ORF">OLEA9_A115655</name>
</gene>
<protein>
    <recommendedName>
        <fullName evidence="3">Zinc finger GRF-type domain-containing protein</fullName>
    </recommendedName>
</protein>
<comment type="caution">
    <text evidence="1">The sequence shown here is derived from an EMBL/GenBank/DDBJ whole genome shotgun (WGS) entry which is preliminary data.</text>
</comment>
<organism evidence="1 2">
    <name type="scientific">Olea europaea subsp. europaea</name>
    <dbReference type="NCBI Taxonomy" id="158383"/>
    <lineage>
        <taxon>Eukaryota</taxon>
        <taxon>Viridiplantae</taxon>
        <taxon>Streptophyta</taxon>
        <taxon>Embryophyta</taxon>
        <taxon>Tracheophyta</taxon>
        <taxon>Spermatophyta</taxon>
        <taxon>Magnoliopsida</taxon>
        <taxon>eudicotyledons</taxon>
        <taxon>Gunneridae</taxon>
        <taxon>Pentapetalae</taxon>
        <taxon>asterids</taxon>
        <taxon>lamiids</taxon>
        <taxon>Lamiales</taxon>
        <taxon>Oleaceae</taxon>
        <taxon>Oleeae</taxon>
        <taxon>Olea</taxon>
    </lineage>
</organism>